<name>A0ABD3ESK4_9STRA</name>
<evidence type="ECO:0000313" key="1">
    <source>
        <dbReference type="EMBL" id="KAL3657164.1"/>
    </source>
</evidence>
<proteinExistence type="predicted"/>
<dbReference type="Proteomes" id="UP001632037">
    <property type="component" value="Unassembled WGS sequence"/>
</dbReference>
<comment type="caution">
    <text evidence="1">The sequence shown here is derived from an EMBL/GenBank/DDBJ whole genome shotgun (WGS) entry which is preliminary data.</text>
</comment>
<sequence>MVNVFIVHKLVMKQRNKTVPTHAAFMRHLHADLLNQTKEDFTAGDDLEHLVTEPLPQLAHTLENTDEMNGAKRRQWLCKYVLRMQVLVFVATRLASTVRHAHA</sequence>
<accession>A0ABD3ESK4</accession>
<protein>
    <submittedName>
        <fullName evidence="1">Uncharacterized protein</fullName>
    </submittedName>
</protein>
<evidence type="ECO:0000313" key="2">
    <source>
        <dbReference type="Proteomes" id="UP001632037"/>
    </source>
</evidence>
<gene>
    <name evidence="1" type="ORF">V7S43_017958</name>
</gene>
<dbReference type="AlphaFoldDB" id="A0ABD3ESK4"/>
<keyword evidence="2" id="KW-1185">Reference proteome</keyword>
<reference evidence="1 2" key="1">
    <citation type="submission" date="2024-09" db="EMBL/GenBank/DDBJ databases">
        <title>Genome sequencing and assembly of Phytophthora oleae, isolate VK10A, causative agent of rot of olive drupes.</title>
        <authorList>
            <person name="Conti Taguali S."/>
            <person name="Riolo M."/>
            <person name="La Spada F."/>
            <person name="Cacciola S.O."/>
            <person name="Dionisio G."/>
        </authorList>
    </citation>
    <scope>NUCLEOTIDE SEQUENCE [LARGE SCALE GENOMIC DNA]</scope>
    <source>
        <strain evidence="1 2">VK10A</strain>
    </source>
</reference>
<organism evidence="1 2">
    <name type="scientific">Phytophthora oleae</name>
    <dbReference type="NCBI Taxonomy" id="2107226"/>
    <lineage>
        <taxon>Eukaryota</taxon>
        <taxon>Sar</taxon>
        <taxon>Stramenopiles</taxon>
        <taxon>Oomycota</taxon>
        <taxon>Peronosporomycetes</taxon>
        <taxon>Peronosporales</taxon>
        <taxon>Peronosporaceae</taxon>
        <taxon>Phytophthora</taxon>
    </lineage>
</organism>
<dbReference type="EMBL" id="JBIMZQ010000068">
    <property type="protein sequence ID" value="KAL3657164.1"/>
    <property type="molecule type" value="Genomic_DNA"/>
</dbReference>